<keyword evidence="4" id="KW-0547">Nucleotide-binding</keyword>
<dbReference type="InterPro" id="IPR029056">
    <property type="entry name" value="Ribokinase-like"/>
</dbReference>
<name>A0ABW7QP71_9ACTN</name>
<reference evidence="11 12" key="1">
    <citation type="submission" date="2024-10" db="EMBL/GenBank/DDBJ databases">
        <title>The Natural Products Discovery Center: Release of the First 8490 Sequenced Strains for Exploring Actinobacteria Biosynthetic Diversity.</title>
        <authorList>
            <person name="Kalkreuter E."/>
            <person name="Kautsar S.A."/>
            <person name="Yang D."/>
            <person name="Bader C.D."/>
            <person name="Teijaro C.N."/>
            <person name="Fluegel L."/>
            <person name="Davis C.M."/>
            <person name="Simpson J.R."/>
            <person name="Lauterbach L."/>
            <person name="Steele A.D."/>
            <person name="Gui C."/>
            <person name="Meng S."/>
            <person name="Li G."/>
            <person name="Viehrig K."/>
            <person name="Ye F."/>
            <person name="Su P."/>
            <person name="Kiefer A.F."/>
            <person name="Nichols A."/>
            <person name="Cepeda A.J."/>
            <person name="Yan W."/>
            <person name="Fan B."/>
            <person name="Jiang Y."/>
            <person name="Adhikari A."/>
            <person name="Zheng C.-J."/>
            <person name="Schuster L."/>
            <person name="Cowan T.M."/>
            <person name="Smanski M.J."/>
            <person name="Chevrette M.G."/>
            <person name="De Carvalho L.P.S."/>
            <person name="Shen B."/>
        </authorList>
    </citation>
    <scope>NUCLEOTIDE SEQUENCE [LARGE SCALE GENOMIC DNA]</scope>
    <source>
        <strain evidence="11 12">NPDC017990</strain>
    </source>
</reference>
<evidence type="ECO:0000313" key="11">
    <source>
        <dbReference type="EMBL" id="MFH8546792.1"/>
    </source>
</evidence>
<dbReference type="InterPro" id="IPR050385">
    <property type="entry name" value="Archaeal_FAD_synthase"/>
</dbReference>
<accession>A0ABW7QP71</accession>
<dbReference type="SUPFAM" id="SSF52374">
    <property type="entry name" value="Nucleotidylyl transferase"/>
    <property type="match status" value="1"/>
</dbReference>
<keyword evidence="12" id="KW-1185">Reference proteome</keyword>
<organism evidence="11 12">
    <name type="scientific">Streptomyces longisporoflavus</name>
    <dbReference type="NCBI Taxonomy" id="28044"/>
    <lineage>
        <taxon>Bacteria</taxon>
        <taxon>Bacillati</taxon>
        <taxon>Actinomycetota</taxon>
        <taxon>Actinomycetes</taxon>
        <taxon>Kitasatosporales</taxon>
        <taxon>Streptomycetaceae</taxon>
        <taxon>Streptomyces</taxon>
    </lineage>
</organism>
<dbReference type="SUPFAM" id="SSF53613">
    <property type="entry name" value="Ribokinase-like"/>
    <property type="match status" value="1"/>
</dbReference>
<keyword evidence="5" id="KW-0067">ATP-binding</keyword>
<dbReference type="EMBL" id="JBIRGQ010000003">
    <property type="protein sequence ID" value="MFH8546792.1"/>
    <property type="molecule type" value="Genomic_DNA"/>
</dbReference>
<evidence type="ECO:0000313" key="12">
    <source>
        <dbReference type="Proteomes" id="UP001610818"/>
    </source>
</evidence>
<gene>
    <name evidence="11" type="primary">rfaE2</name>
    <name evidence="11" type="ORF">ACH4F9_17465</name>
</gene>
<evidence type="ECO:0000256" key="2">
    <source>
        <dbReference type="ARBA" id="ARBA00022679"/>
    </source>
</evidence>
<dbReference type="InterPro" id="IPR011914">
    <property type="entry name" value="RfaE_dom_II"/>
</dbReference>
<evidence type="ECO:0000256" key="1">
    <source>
        <dbReference type="ARBA" id="ARBA00012519"/>
    </source>
</evidence>
<feature type="domain" description="Cytidyltransferase-like" evidence="10">
    <location>
        <begin position="328"/>
        <end position="421"/>
    </location>
</feature>
<comment type="caution">
    <text evidence="11">The sequence shown here is derived from an EMBL/GenBank/DDBJ whole genome shotgun (WGS) entry which is preliminary data.</text>
</comment>
<evidence type="ECO:0000259" key="9">
    <source>
        <dbReference type="Pfam" id="PF00294"/>
    </source>
</evidence>
<evidence type="ECO:0000256" key="7">
    <source>
        <dbReference type="ARBA" id="ARBA00023277"/>
    </source>
</evidence>
<dbReference type="Gene3D" id="3.40.50.620">
    <property type="entry name" value="HUPs"/>
    <property type="match status" value="1"/>
</dbReference>
<dbReference type="PANTHER" id="PTHR43793">
    <property type="entry name" value="FAD SYNTHASE"/>
    <property type="match status" value="1"/>
</dbReference>
<dbReference type="PANTHER" id="PTHR43793:SF2">
    <property type="entry name" value="BIFUNCTIONAL PROTEIN HLDE"/>
    <property type="match status" value="1"/>
</dbReference>
<evidence type="ECO:0000256" key="8">
    <source>
        <dbReference type="ARBA" id="ARBA00047428"/>
    </source>
</evidence>
<keyword evidence="6" id="KW-0511">Multifunctional enzyme</keyword>
<dbReference type="GO" id="GO:0016779">
    <property type="term" value="F:nucleotidyltransferase activity"/>
    <property type="evidence" value="ECO:0007669"/>
    <property type="project" value="UniProtKB-KW"/>
</dbReference>
<protein>
    <recommendedName>
        <fullName evidence="1">D-glycero-beta-D-manno-heptose 1-phosphate adenylyltransferase</fullName>
        <ecNumber evidence="1">2.7.7.70</ecNumber>
    </recommendedName>
</protein>
<keyword evidence="3 11" id="KW-0548">Nucleotidyltransferase</keyword>
<evidence type="ECO:0000259" key="10">
    <source>
        <dbReference type="Pfam" id="PF01467"/>
    </source>
</evidence>
<evidence type="ECO:0000256" key="4">
    <source>
        <dbReference type="ARBA" id="ARBA00022741"/>
    </source>
</evidence>
<proteinExistence type="predicted"/>
<dbReference type="Gene3D" id="3.40.1190.20">
    <property type="match status" value="1"/>
</dbReference>
<dbReference type="RefSeq" id="WP_397712540.1">
    <property type="nucleotide sequence ID" value="NZ_JBIRGN010000003.1"/>
</dbReference>
<comment type="catalytic activity">
    <reaction evidence="8">
        <text>D-glycero-beta-D-manno-heptose 1-phosphate + ATP + H(+) = ADP-D-glycero-beta-D-manno-heptose + diphosphate</text>
        <dbReference type="Rhea" id="RHEA:27465"/>
        <dbReference type="ChEBI" id="CHEBI:15378"/>
        <dbReference type="ChEBI" id="CHEBI:30616"/>
        <dbReference type="ChEBI" id="CHEBI:33019"/>
        <dbReference type="ChEBI" id="CHEBI:59967"/>
        <dbReference type="ChEBI" id="CHEBI:61593"/>
        <dbReference type="EC" id="2.7.7.70"/>
    </reaction>
</comment>
<dbReference type="InterPro" id="IPR011611">
    <property type="entry name" value="PfkB_dom"/>
</dbReference>
<dbReference type="EC" id="2.7.7.70" evidence="1"/>
<evidence type="ECO:0000256" key="6">
    <source>
        <dbReference type="ARBA" id="ARBA00023268"/>
    </source>
</evidence>
<keyword evidence="7" id="KW-0119">Carbohydrate metabolism</keyword>
<keyword evidence="2" id="KW-0808">Transferase</keyword>
<dbReference type="Pfam" id="PF01467">
    <property type="entry name" value="CTP_transf_like"/>
    <property type="match status" value="1"/>
</dbReference>
<evidence type="ECO:0000256" key="3">
    <source>
        <dbReference type="ARBA" id="ARBA00022695"/>
    </source>
</evidence>
<feature type="domain" description="Carbohydrate kinase PfkB" evidence="9">
    <location>
        <begin position="8"/>
        <end position="293"/>
    </location>
</feature>
<dbReference type="InterPro" id="IPR004821">
    <property type="entry name" value="Cyt_trans-like"/>
</dbReference>
<dbReference type="InterPro" id="IPR014729">
    <property type="entry name" value="Rossmann-like_a/b/a_fold"/>
</dbReference>
<evidence type="ECO:0000256" key="5">
    <source>
        <dbReference type="ARBA" id="ARBA00022840"/>
    </source>
</evidence>
<dbReference type="NCBIfam" id="TIGR02199">
    <property type="entry name" value="rfaE_dom_II"/>
    <property type="match status" value="1"/>
</dbReference>
<sequence length="464" mass="47740">MTAPKPLVVVGDVLLDEDIEGTASRLSPDAPAPVVDVAVDRRHPGGAGLAAALAARGGREVTLVTALGDDPASEAVRRELRGRVRLVELPLNGTLPVKTRVLASGRPLVRIDRGGGTPGEPDAAVRDALAGAHAVLVADYGRNTASAVREHLAAVTPRTPLVWDPHPKGDVPVPGARLVTPNAAETRALCPGDDETLRAYARRGAELADRWQAAGVAVTLGERGVLLTRPDSGTPMLVPSPYRATGDPCGAGDCFAAVTAAALADGALPEEALQRAVAEAAAFVSAGGATNPALWRTAPASRAASEPGTDAFAVAEQVRARGGTVVATGGCFDLLHAGHVGLLESARRIGDCLIVCLNSDESLSRRKGPGRPLNKEADRVRVLEALGSVDAVAIFEEDTPQALLGKLRPDVWVKGGDYSVQDLPEAETLRAWGGQAVVLPYLDGRSTTALAGRAAAAASRPSTP</sequence>
<dbReference type="Proteomes" id="UP001610818">
    <property type="component" value="Unassembled WGS sequence"/>
</dbReference>
<dbReference type="Pfam" id="PF00294">
    <property type="entry name" value="PfkB"/>
    <property type="match status" value="1"/>
</dbReference>
<dbReference type="NCBIfam" id="TIGR00125">
    <property type="entry name" value="cyt_tran_rel"/>
    <property type="match status" value="1"/>
</dbReference>